<evidence type="ECO:0000313" key="1">
    <source>
        <dbReference type="EMBL" id="AHF98466.1"/>
    </source>
</evidence>
<dbReference type="GeneID" id="25144051"/>
<dbReference type="Proteomes" id="UP000019024">
    <property type="component" value="Chromosome"/>
</dbReference>
<dbReference type="STRING" id="797299.HALLA_06020"/>
<dbReference type="PANTHER" id="PTHR34796:SF1">
    <property type="entry name" value="EXPRESSED PROTEIN"/>
    <property type="match status" value="1"/>
</dbReference>
<dbReference type="PANTHER" id="PTHR34796">
    <property type="entry name" value="EXPRESSED PROTEIN"/>
    <property type="match status" value="1"/>
</dbReference>
<evidence type="ECO:0008006" key="3">
    <source>
        <dbReference type="Google" id="ProtNLM"/>
    </source>
</evidence>
<dbReference type="Pfam" id="PF03745">
    <property type="entry name" value="DUF309"/>
    <property type="match status" value="1"/>
</dbReference>
<accession>W0JMD7</accession>
<gene>
    <name evidence="1" type="ORF">HALLA_06020</name>
</gene>
<sequence>MRDALRAGIAVYNDGEVHAAHDAWESRWLDLESGTDDERLLHGLIQFTAAVYHAQNGNWEGTIGLAESAGAYLAGLPERYRGVDLETVRTFLAALAADPERIERRPPPNLVYEGAVARLADLDPEALAVAAPVLAAEWGYDEAPLERASSYALSDLEAGRDDSRFISLLYDFVRDDENRAIVYQRLSGHVERRAAKESDVEGLF</sequence>
<dbReference type="HOGENOM" id="CLU_116128_0_0_2"/>
<dbReference type="InterPro" id="IPR023203">
    <property type="entry name" value="TTHA0068_sf"/>
</dbReference>
<organism evidence="1 2">
    <name type="scientific">Halostagnicola larsenii XH-48</name>
    <dbReference type="NCBI Taxonomy" id="797299"/>
    <lineage>
        <taxon>Archaea</taxon>
        <taxon>Methanobacteriati</taxon>
        <taxon>Methanobacteriota</taxon>
        <taxon>Stenosarchaea group</taxon>
        <taxon>Halobacteria</taxon>
        <taxon>Halobacteriales</taxon>
        <taxon>Natrialbaceae</taxon>
        <taxon>Halostagnicola</taxon>
    </lineage>
</organism>
<dbReference type="KEGG" id="hlr:HALLA_06020"/>
<dbReference type="EMBL" id="CP007055">
    <property type="protein sequence ID" value="AHF98466.1"/>
    <property type="molecule type" value="Genomic_DNA"/>
</dbReference>
<evidence type="ECO:0000313" key="2">
    <source>
        <dbReference type="Proteomes" id="UP000019024"/>
    </source>
</evidence>
<dbReference type="SUPFAM" id="SSF140663">
    <property type="entry name" value="TTHA0068-like"/>
    <property type="match status" value="1"/>
</dbReference>
<reference evidence="1 2" key="1">
    <citation type="submission" date="2014-01" db="EMBL/GenBank/DDBJ databases">
        <authorList>
            <consortium name="DOE Joint Genome Institute"/>
            <person name="Anderson I."/>
            <person name="Huntemann M."/>
            <person name="Han J."/>
            <person name="Chen A."/>
            <person name="Kyrpides N."/>
            <person name="Mavromatis K."/>
            <person name="Markowitz V."/>
            <person name="Palaniappan K."/>
            <person name="Ivanova N."/>
            <person name="Schaumberg A."/>
            <person name="Pati A."/>
            <person name="Liolios K."/>
            <person name="Nordberg H.P."/>
            <person name="Cantor M.N."/>
            <person name="Hua S.X."/>
            <person name="Woyke T."/>
        </authorList>
    </citation>
    <scope>NUCLEOTIDE SEQUENCE [LARGE SCALE GENOMIC DNA]</scope>
    <source>
        <strain evidence="1 2">XH-48</strain>
    </source>
</reference>
<dbReference type="PATRIC" id="fig|797299.3.peg.246"/>
<dbReference type="eggNOG" id="arCOG09205">
    <property type="taxonomic scope" value="Archaea"/>
</dbReference>
<dbReference type="OrthoDB" id="270022at2157"/>
<keyword evidence="2" id="KW-1185">Reference proteome</keyword>
<proteinExistence type="predicted"/>
<dbReference type="RefSeq" id="WP_049951680.1">
    <property type="nucleotide sequence ID" value="NZ_CP007055.1"/>
</dbReference>
<name>W0JMD7_9EURY</name>
<dbReference type="AlphaFoldDB" id="W0JMD7"/>
<dbReference type="InterPro" id="IPR005500">
    <property type="entry name" value="DUF309"/>
</dbReference>
<protein>
    <recommendedName>
        <fullName evidence="3">DUF309 domain-containing protein</fullName>
    </recommendedName>
</protein>
<dbReference type="Gene3D" id="1.10.3450.10">
    <property type="entry name" value="TTHA0068-like"/>
    <property type="match status" value="1"/>
</dbReference>